<reference evidence="8 9" key="1">
    <citation type="submission" date="2019-03" db="EMBL/GenBank/DDBJ databases">
        <title>Sequencing 23 genomes of Wallemia ichthyophaga.</title>
        <authorList>
            <person name="Gostincar C."/>
        </authorList>
    </citation>
    <scope>NUCLEOTIDE SEQUENCE [LARGE SCALE GENOMIC DNA]</scope>
    <source>
        <strain evidence="8 9">EXF-8621</strain>
    </source>
</reference>
<keyword evidence="3 6" id="KW-0819">tRNA processing</keyword>
<dbReference type="PRINTS" id="PR00326">
    <property type="entry name" value="GTP1OBG"/>
</dbReference>
<evidence type="ECO:0000256" key="6">
    <source>
        <dbReference type="RuleBase" id="RU003313"/>
    </source>
</evidence>
<dbReference type="PANTHER" id="PTHR42714:SF2">
    <property type="entry name" value="TRNA MODIFICATION GTPASE GTPBP3, MITOCHONDRIAL"/>
    <property type="match status" value="1"/>
</dbReference>
<comment type="similarity">
    <text evidence="2 6">Belongs to the TRAFAC class TrmE-Era-EngA-EngB-Septin-like GTPase superfamily. TrmE GTPase family.</text>
</comment>
<dbReference type="PANTHER" id="PTHR42714">
    <property type="entry name" value="TRNA MODIFICATION GTPASE GTPBP3"/>
    <property type="match status" value="1"/>
</dbReference>
<dbReference type="NCBIfam" id="TIGR00231">
    <property type="entry name" value="small_GTP"/>
    <property type="match status" value="1"/>
</dbReference>
<evidence type="ECO:0000256" key="1">
    <source>
        <dbReference type="ARBA" id="ARBA00004173"/>
    </source>
</evidence>
<dbReference type="InterPro" id="IPR018948">
    <property type="entry name" value="GTP-bd_TrmE_N"/>
</dbReference>
<evidence type="ECO:0000313" key="8">
    <source>
        <dbReference type="EMBL" id="TIB10524.1"/>
    </source>
</evidence>
<dbReference type="Gene3D" id="1.20.120.430">
    <property type="entry name" value="tRNA modification GTPase MnmE domain 2"/>
    <property type="match status" value="1"/>
</dbReference>
<proteinExistence type="inferred from homology"/>
<dbReference type="InterPro" id="IPR031168">
    <property type="entry name" value="G_TrmE"/>
</dbReference>
<dbReference type="SUPFAM" id="SSF116878">
    <property type="entry name" value="TrmE connector domain"/>
    <property type="match status" value="1"/>
</dbReference>
<evidence type="ECO:0000256" key="4">
    <source>
        <dbReference type="ARBA" id="ARBA00022741"/>
    </source>
</evidence>
<dbReference type="Pfam" id="PF12631">
    <property type="entry name" value="MnmE_helical"/>
    <property type="match status" value="1"/>
</dbReference>
<dbReference type="InterPro" id="IPR027368">
    <property type="entry name" value="MnmE_dom2"/>
</dbReference>
<dbReference type="PROSITE" id="PS51709">
    <property type="entry name" value="G_TRME"/>
    <property type="match status" value="1"/>
</dbReference>
<dbReference type="GO" id="GO:0003924">
    <property type="term" value="F:GTPase activity"/>
    <property type="evidence" value="ECO:0007669"/>
    <property type="project" value="InterPro"/>
</dbReference>
<dbReference type="Pfam" id="PF01926">
    <property type="entry name" value="MMR_HSR1"/>
    <property type="match status" value="1"/>
</dbReference>
<dbReference type="Gene3D" id="3.40.50.300">
    <property type="entry name" value="P-loop containing nucleotide triphosphate hydrolases"/>
    <property type="match status" value="1"/>
</dbReference>
<dbReference type="FunFam" id="3.30.1360.120:FF:000007">
    <property type="entry name" value="tRNA modification GTPase GTPBP3, mitochondrial"/>
    <property type="match status" value="1"/>
</dbReference>
<keyword evidence="5 6" id="KW-0342">GTP-binding</keyword>
<dbReference type="GO" id="GO:0030488">
    <property type="term" value="P:tRNA methylation"/>
    <property type="evidence" value="ECO:0007669"/>
    <property type="project" value="TreeGrafter"/>
</dbReference>
<dbReference type="NCBIfam" id="NF003661">
    <property type="entry name" value="PRK05291.1-3"/>
    <property type="match status" value="1"/>
</dbReference>
<dbReference type="SUPFAM" id="SSF52540">
    <property type="entry name" value="P-loop containing nucleoside triphosphate hydrolases"/>
    <property type="match status" value="1"/>
</dbReference>
<sequence length="489" mass="53640">MLASMISMGLKSGGPSTPLKQSTSQLKTIFALASAPGKAGIAVVRVSGPDVRRVYDALTPTPTHKQRRLPQERVMVNRSIVNPSTKEVIDRALLVYFAAPRSFTSQDTLELHLHGGNAVVGAALNAIAGIDGCRPAERGEFARRAFESHKLDLTEIEGLRDLVDAETEMQRRLALRQSSGAVRQQYDDMRLDIIHALSIVEAVIDFGEDEQIEEGVLSQATQNTRDLAAKIEKHLHDNRRGEIVRSGIRLAIYGPPNAGKSTLLNRLARREAAIVSHLPGTTRDVIQLSLNLGGYPVLVSDTAGVRTTDEEIEQMGVKRAVEEARQADITLVVLDLPVLLQEGRLDVDLKHISKDSIVLLNKSDSLTAPLNQTQLDKVKKLLEPFENVFVGSVKQEAALEEFLFTLTNNIKQQFDIGMADMPIITDARHRYHLEQCLQFLKAFIGTPSNAPVEAAEELRYAALALGRVTGRVDVEDVLDALFAGFCIGK</sequence>
<evidence type="ECO:0000256" key="3">
    <source>
        <dbReference type="ARBA" id="ARBA00022694"/>
    </source>
</evidence>
<keyword evidence="4 6" id="KW-0547">Nucleotide-binding</keyword>
<evidence type="ECO:0000259" key="7">
    <source>
        <dbReference type="PROSITE" id="PS51709"/>
    </source>
</evidence>
<accession>A0A4T0HX07</accession>
<dbReference type="GO" id="GO:0005525">
    <property type="term" value="F:GTP binding"/>
    <property type="evidence" value="ECO:0007669"/>
    <property type="project" value="UniProtKB-KW"/>
</dbReference>
<dbReference type="HAMAP" id="MF_00379">
    <property type="entry name" value="GTPase_MnmE"/>
    <property type="match status" value="1"/>
</dbReference>
<dbReference type="EMBL" id="SPOF01000030">
    <property type="protein sequence ID" value="TIB10524.1"/>
    <property type="molecule type" value="Genomic_DNA"/>
</dbReference>
<dbReference type="Pfam" id="PF10396">
    <property type="entry name" value="TrmE_N"/>
    <property type="match status" value="1"/>
</dbReference>
<dbReference type="InterPro" id="IPR003593">
    <property type="entry name" value="AAA+_ATPase"/>
</dbReference>
<protein>
    <recommendedName>
        <fullName evidence="7">TrmE-type G domain-containing protein</fullName>
    </recommendedName>
</protein>
<comment type="caution">
    <text evidence="8">The sequence shown here is derived from an EMBL/GenBank/DDBJ whole genome shotgun (WGS) entry which is preliminary data.</text>
</comment>
<evidence type="ECO:0000256" key="2">
    <source>
        <dbReference type="ARBA" id="ARBA00011043"/>
    </source>
</evidence>
<dbReference type="AlphaFoldDB" id="A0A4T0HX07"/>
<name>A0A4T0HX07_WALIC</name>
<gene>
    <name evidence="8" type="ORF">E3P90_02804</name>
</gene>
<dbReference type="InterPro" id="IPR004520">
    <property type="entry name" value="GTPase_MnmE"/>
</dbReference>
<comment type="subcellular location">
    <subcellularLocation>
        <location evidence="1">Mitochondrion</location>
    </subcellularLocation>
</comment>
<dbReference type="CDD" id="cd14858">
    <property type="entry name" value="TrmE_N"/>
    <property type="match status" value="1"/>
</dbReference>
<dbReference type="CDD" id="cd04164">
    <property type="entry name" value="trmE"/>
    <property type="match status" value="1"/>
</dbReference>
<evidence type="ECO:0000313" key="9">
    <source>
        <dbReference type="Proteomes" id="UP000306954"/>
    </source>
</evidence>
<dbReference type="GO" id="GO:0002098">
    <property type="term" value="P:tRNA wobble uridine modification"/>
    <property type="evidence" value="ECO:0007669"/>
    <property type="project" value="TreeGrafter"/>
</dbReference>
<dbReference type="SMART" id="SM00382">
    <property type="entry name" value="AAA"/>
    <property type="match status" value="1"/>
</dbReference>
<feature type="domain" description="TrmE-type G" evidence="7">
    <location>
        <begin position="247"/>
        <end position="415"/>
    </location>
</feature>
<dbReference type="NCBIfam" id="TIGR00450">
    <property type="entry name" value="mnmE_trmE_thdF"/>
    <property type="match status" value="1"/>
</dbReference>
<dbReference type="InterPro" id="IPR027266">
    <property type="entry name" value="TrmE/GcvT-like"/>
</dbReference>
<dbReference type="InterPro" id="IPR006073">
    <property type="entry name" value="GTP-bd"/>
</dbReference>
<dbReference type="InterPro" id="IPR025867">
    <property type="entry name" value="MnmE_helical"/>
</dbReference>
<organism evidence="8 9">
    <name type="scientific">Wallemia ichthyophaga</name>
    <dbReference type="NCBI Taxonomy" id="245174"/>
    <lineage>
        <taxon>Eukaryota</taxon>
        <taxon>Fungi</taxon>
        <taxon>Dikarya</taxon>
        <taxon>Basidiomycota</taxon>
        <taxon>Wallemiomycotina</taxon>
        <taxon>Wallemiomycetes</taxon>
        <taxon>Wallemiales</taxon>
        <taxon>Wallemiaceae</taxon>
        <taxon>Wallemia</taxon>
    </lineage>
</organism>
<dbReference type="GO" id="GO:0005739">
    <property type="term" value="C:mitochondrion"/>
    <property type="evidence" value="ECO:0007669"/>
    <property type="project" value="UniProtKB-SubCell"/>
</dbReference>
<dbReference type="InterPro" id="IPR027417">
    <property type="entry name" value="P-loop_NTPase"/>
</dbReference>
<dbReference type="InterPro" id="IPR005225">
    <property type="entry name" value="Small_GTP-bd"/>
</dbReference>
<dbReference type="Gene3D" id="3.30.1360.120">
    <property type="entry name" value="Probable tRNA modification gtpase trme, domain 1"/>
    <property type="match status" value="1"/>
</dbReference>
<evidence type="ECO:0000256" key="5">
    <source>
        <dbReference type="ARBA" id="ARBA00023134"/>
    </source>
</evidence>
<dbReference type="Proteomes" id="UP000306954">
    <property type="component" value="Unassembled WGS sequence"/>
</dbReference>